<feature type="region of interest" description="Disordered" evidence="3">
    <location>
        <begin position="1"/>
        <end position="24"/>
    </location>
</feature>
<evidence type="ECO:0000256" key="2">
    <source>
        <dbReference type="ARBA" id="ARBA00023242"/>
    </source>
</evidence>
<feature type="region of interest" description="Disordered" evidence="3">
    <location>
        <begin position="857"/>
        <end position="886"/>
    </location>
</feature>
<feature type="region of interest" description="Disordered" evidence="3">
    <location>
        <begin position="935"/>
        <end position="1130"/>
    </location>
</feature>
<name>A0AAW0DGE5_9AGAR</name>
<keyword evidence="2" id="KW-0539">Nucleus</keyword>
<comment type="caution">
    <text evidence="6">The sequence shown here is derived from an EMBL/GenBank/DDBJ whole genome shotgun (WGS) entry which is preliminary data.</text>
</comment>
<evidence type="ECO:0000256" key="3">
    <source>
        <dbReference type="SAM" id="MobiDB-lite"/>
    </source>
</evidence>
<comment type="subcellular location">
    <subcellularLocation>
        <location evidence="1">Nucleus</location>
    </subcellularLocation>
</comment>
<evidence type="ECO:0000256" key="1">
    <source>
        <dbReference type="ARBA" id="ARBA00004123"/>
    </source>
</evidence>
<dbReference type="SUPFAM" id="SSF48371">
    <property type="entry name" value="ARM repeat"/>
    <property type="match status" value="1"/>
</dbReference>
<dbReference type="Pfam" id="PF22972">
    <property type="entry name" value="EVH1_PP4R3"/>
    <property type="match status" value="1"/>
</dbReference>
<dbReference type="InterPro" id="IPR006887">
    <property type="entry name" value="P4R3-like_central_dom"/>
</dbReference>
<dbReference type="GO" id="GO:0072542">
    <property type="term" value="F:protein phosphatase activator activity"/>
    <property type="evidence" value="ECO:0007669"/>
    <property type="project" value="TreeGrafter"/>
</dbReference>
<dbReference type="GO" id="GO:0030289">
    <property type="term" value="C:protein phosphatase 4 complex"/>
    <property type="evidence" value="ECO:0007669"/>
    <property type="project" value="TreeGrafter"/>
</dbReference>
<dbReference type="AlphaFoldDB" id="A0AAW0DGE5"/>
<feature type="region of interest" description="Disordered" evidence="3">
    <location>
        <begin position="437"/>
        <end position="498"/>
    </location>
</feature>
<protein>
    <submittedName>
        <fullName evidence="6">Platinum sensitivity protein</fullName>
    </submittedName>
</protein>
<dbReference type="Pfam" id="PF04802">
    <property type="entry name" value="PP4R3"/>
    <property type="match status" value="1"/>
</dbReference>
<sequence length="1130" mass="126530">MDHDNEAVGSLIVIPPDDQPQPDAVLNSTEVEKQAQQGHSDDDNQLQLANSNNIDVDLNNSAQDPAVAVLDEEQEYIQGHDPSETKRVKVYELIGSRWIDHGTAFCYGHFSSDGPDGTCEALLTARSERDYEQVILTTTIRSTDVYQRQQDTLIVWTEPDGVDYALSFQDKEGCAEVWNFIVDVQRHMNAAEDQGSIAIGSSSPLIGPEPSSSNTTAVIIRTGHLPSPHMSNIGDIERAIKGLSRTQQVKERLCEYIQSEDYLKGIIEVFHMAEETESLDCLHALCSLIQTILTLNDHGMYEHILEDDLFPDIVGMLEYDPEFPHHKANYREFLQQSSHFHQPIPIADSSIQRKIHHTYRLQFLKDVVLARVLDDSTFNVLNSCIIFNQIDIISHVQQDQTFLREIVRLYVDEDMLGGGLKKIQAQLQAQPPKELVTISLNGSGDTSSPNSSSPDTTQNSPKPVNGVIPQDQASSNTSPNTPNTSAPSTHKPGAYGYAPPEELSEAEIAHRREVILLIHHLCVMGKNIQLPARMALFRSVVDRGILFAVQWALSLSEKDTVSRPMIFAGGEVLGALLDHDLNGVRGHVLKQVVAIEKERTAGKRGADKAETIVKMVCGVLTKSTDLAVQSLVGDALKVWLDVPLNGEIGPANAGAETGITRLNMRKDDPGTERFMEYFYKDCVETLFSPLHQLPKWKEHTEPVLHLSREETNRYVLLCELLYNFTHQHQFRSHFYILSTAVVTKIATLFKSRDKHLRHAAFRFFRLLLKQNNPNMHTQVMKYDILKPILDLTIRESRRDNLLSCSCQEYFDHIRRENMRDMIKHCMTKHEEEIKTLAESPLGGQRFQMFIRRWEMNNEPPPPEDVKQEKLDTRPWPTQNRALDAEEEDYFNADDDEDEDDIIPSISQHQWPRNSGAASPVLGMSFTLKRKRRMANAGPMGNRSVRPQNPTPPRSPLPSLVDYDDEEESPPKANVSGGKEASSSSLPPSPKLAHRRVSPPSGPLLPSHPEEDEEDNTLEALINRGRPQSPGPGLMASMDSLGPMRPGEKRRRSDDDDDDDELLGRLSKSKKLDLGKQKEDSIAENAGSSRGTGKPNDEPPTKKFKLKLVSSKPQESLHGPSEPGAKDGDTG</sequence>
<dbReference type="GO" id="GO:0005654">
    <property type="term" value="C:nucleoplasm"/>
    <property type="evidence" value="ECO:0007669"/>
    <property type="project" value="TreeGrafter"/>
</dbReference>
<dbReference type="InterPro" id="IPR016024">
    <property type="entry name" value="ARM-type_fold"/>
</dbReference>
<dbReference type="PANTHER" id="PTHR23318:SF0">
    <property type="entry name" value="SERINE_THREONINE-PROTEIN PHOSPHATASE 4 REGULATORY SUBUNIT 3"/>
    <property type="match status" value="1"/>
</dbReference>
<evidence type="ECO:0000313" key="6">
    <source>
        <dbReference type="EMBL" id="KAK7049746.1"/>
    </source>
</evidence>
<feature type="domain" description="Serine/threonine-protein phosphatase 4 regulatory subunit 3-like central" evidence="4">
    <location>
        <begin position="235"/>
        <end position="854"/>
    </location>
</feature>
<feature type="compositionally biased region" description="Low complexity" evidence="3">
    <location>
        <begin position="473"/>
        <end position="489"/>
    </location>
</feature>
<dbReference type="Proteomes" id="UP001383192">
    <property type="component" value="Unassembled WGS sequence"/>
</dbReference>
<dbReference type="PANTHER" id="PTHR23318">
    <property type="entry name" value="ATP SYNTHASE GAMMA-RELATED"/>
    <property type="match status" value="1"/>
</dbReference>
<dbReference type="InterPro" id="IPR011993">
    <property type="entry name" value="PH-like_dom_sf"/>
</dbReference>
<evidence type="ECO:0000259" key="4">
    <source>
        <dbReference type="Pfam" id="PF04802"/>
    </source>
</evidence>
<dbReference type="InterPro" id="IPR051137">
    <property type="entry name" value="PP4R3-like"/>
</dbReference>
<keyword evidence="7" id="KW-1185">Reference proteome</keyword>
<evidence type="ECO:0000259" key="5">
    <source>
        <dbReference type="Pfam" id="PF22972"/>
    </source>
</evidence>
<dbReference type="InterPro" id="IPR055236">
    <property type="entry name" value="EVH1_PP4R3"/>
</dbReference>
<organism evidence="6 7">
    <name type="scientific">Paramarasmius palmivorus</name>
    <dbReference type="NCBI Taxonomy" id="297713"/>
    <lineage>
        <taxon>Eukaryota</taxon>
        <taxon>Fungi</taxon>
        <taxon>Dikarya</taxon>
        <taxon>Basidiomycota</taxon>
        <taxon>Agaricomycotina</taxon>
        <taxon>Agaricomycetes</taxon>
        <taxon>Agaricomycetidae</taxon>
        <taxon>Agaricales</taxon>
        <taxon>Marasmiineae</taxon>
        <taxon>Marasmiaceae</taxon>
        <taxon>Paramarasmius</taxon>
    </lineage>
</organism>
<dbReference type="Gene3D" id="2.30.29.30">
    <property type="entry name" value="Pleckstrin-homology domain (PH domain)/Phosphotyrosine-binding domain (PTB)"/>
    <property type="match status" value="1"/>
</dbReference>
<evidence type="ECO:0000313" key="7">
    <source>
        <dbReference type="Proteomes" id="UP001383192"/>
    </source>
</evidence>
<feature type="domain" description="PP4R3 EVH1-like" evidence="5">
    <location>
        <begin position="86"/>
        <end position="188"/>
    </location>
</feature>
<feature type="compositionally biased region" description="Basic and acidic residues" evidence="3">
    <location>
        <begin position="1069"/>
        <end position="1080"/>
    </location>
</feature>
<dbReference type="GO" id="GO:0006974">
    <property type="term" value="P:DNA damage response"/>
    <property type="evidence" value="ECO:0007669"/>
    <property type="project" value="TreeGrafter"/>
</dbReference>
<proteinExistence type="predicted"/>
<feature type="compositionally biased region" description="Basic and acidic residues" evidence="3">
    <location>
        <begin position="863"/>
        <end position="872"/>
    </location>
</feature>
<dbReference type="EMBL" id="JAYKXP010000016">
    <property type="protein sequence ID" value="KAK7049746.1"/>
    <property type="molecule type" value="Genomic_DNA"/>
</dbReference>
<feature type="compositionally biased region" description="Low complexity" evidence="3">
    <location>
        <begin position="441"/>
        <end position="461"/>
    </location>
</feature>
<gene>
    <name evidence="6" type="primary">PSY2</name>
    <name evidence="6" type="ORF">VNI00_005777</name>
</gene>
<reference evidence="6 7" key="1">
    <citation type="submission" date="2024-01" db="EMBL/GenBank/DDBJ databases">
        <title>A draft genome for a cacao thread blight-causing isolate of Paramarasmius palmivorus.</title>
        <authorList>
            <person name="Baruah I.K."/>
            <person name="Bukari Y."/>
            <person name="Amoako-Attah I."/>
            <person name="Meinhardt L.W."/>
            <person name="Bailey B.A."/>
            <person name="Cohen S.P."/>
        </authorList>
    </citation>
    <scope>NUCLEOTIDE SEQUENCE [LARGE SCALE GENOMIC DNA]</scope>
    <source>
        <strain evidence="6 7">GH-12</strain>
    </source>
</reference>
<accession>A0AAW0DGE5</accession>